<accession>A0A179BZ57</accession>
<organism evidence="1">
    <name type="scientific">Rhizobium leguminosarum</name>
    <dbReference type="NCBI Taxonomy" id="384"/>
    <lineage>
        <taxon>Bacteria</taxon>
        <taxon>Pseudomonadati</taxon>
        <taxon>Pseudomonadota</taxon>
        <taxon>Alphaproteobacteria</taxon>
        <taxon>Hyphomicrobiales</taxon>
        <taxon>Rhizobiaceae</taxon>
        <taxon>Rhizobium/Agrobacterium group</taxon>
        <taxon>Rhizobium</taxon>
    </lineage>
</organism>
<dbReference type="RefSeq" id="WP_064245432.1">
    <property type="nucleotide sequence ID" value="NZ_CAXUSC020000001.1"/>
</dbReference>
<name>A0A179BZ57_RHILE</name>
<comment type="caution">
    <text evidence="1">The sequence shown here is derived from an EMBL/GenBank/DDBJ whole genome shotgun (WGS) entry which is preliminary data.</text>
</comment>
<reference evidence="1" key="1">
    <citation type="submission" date="2016-04" db="EMBL/GenBank/DDBJ databases">
        <title>Fast-growing isolate from the root nodules of Vavilovia formosa.</title>
        <authorList>
            <person name="Kimeklis A."/>
            <person name="Safronova V."/>
            <person name="Belimov A."/>
            <person name="Andronov E."/>
        </authorList>
    </citation>
    <scope>NUCLEOTIDE SEQUENCE [LARGE SCALE GENOMIC DNA]</scope>
    <source>
        <strain evidence="1">Vaf-46</strain>
    </source>
</reference>
<dbReference type="SUPFAM" id="SSF54427">
    <property type="entry name" value="NTF2-like"/>
    <property type="match status" value="1"/>
</dbReference>
<evidence type="ECO:0000313" key="1">
    <source>
        <dbReference type="EMBL" id="OAP96997.1"/>
    </source>
</evidence>
<gene>
    <name evidence="1" type="ORF">A4U53_12520</name>
</gene>
<dbReference type="Gene3D" id="3.10.450.50">
    <property type="match status" value="1"/>
</dbReference>
<protein>
    <recommendedName>
        <fullName evidence="2">Nuclear transport factor 2 family protein</fullName>
    </recommendedName>
</protein>
<evidence type="ECO:0008006" key="2">
    <source>
        <dbReference type="Google" id="ProtNLM"/>
    </source>
</evidence>
<dbReference type="AlphaFoldDB" id="A0A179BZ57"/>
<proteinExistence type="predicted"/>
<dbReference type="EMBL" id="LWBS01000022">
    <property type="protein sequence ID" value="OAP96997.1"/>
    <property type="molecule type" value="Genomic_DNA"/>
</dbReference>
<sequence>MSNNTSPALQVALAYHNAWKNLDHATAMKVVADNVVSETPFGPIEGGAALHKSESEFAGMLKGATMVAAFGDEKTALLMYYTHTHPVPSVLSAKYFTVENGKITGIKALFDKSVFGAQ</sequence>
<dbReference type="InterPro" id="IPR032710">
    <property type="entry name" value="NTF2-like_dom_sf"/>
</dbReference>